<dbReference type="Gene3D" id="4.10.410.40">
    <property type="match status" value="1"/>
</dbReference>
<evidence type="ECO:0000313" key="1">
    <source>
        <dbReference type="EMBL" id="DBA35348.1"/>
    </source>
</evidence>
<organism evidence="1 2">
    <name type="scientific">Caudoviricetes sp. vir215</name>
    <dbReference type="NCBI Taxonomy" id="3068354"/>
    <lineage>
        <taxon>Viruses</taxon>
        <taxon>Duplodnaviria</taxon>
        <taxon>Heunggongvirae</taxon>
        <taxon>Uroviricota</taxon>
        <taxon>Caudoviricetes</taxon>
    </lineage>
</organism>
<protein>
    <submittedName>
        <fullName evidence="1">Major tail protein</fullName>
    </submittedName>
</protein>
<dbReference type="GeneID" id="98835773"/>
<gene>
    <name evidence="1" type="ORF">vir215_00046</name>
</gene>
<evidence type="ECO:0000313" key="2">
    <source>
        <dbReference type="Proteomes" id="UP001302265"/>
    </source>
</evidence>
<name>A0AA87CDL9_9CAUD</name>
<dbReference type="RefSeq" id="YP_011108901.1">
    <property type="nucleotide sequence ID" value="NC_092586.1"/>
</dbReference>
<proteinExistence type="predicted"/>
<keyword evidence="2" id="KW-1185">Reference proteome</keyword>
<dbReference type="EMBL" id="BK063676">
    <property type="protein sequence ID" value="DBA35348.1"/>
    <property type="molecule type" value="Genomic_DNA"/>
</dbReference>
<sequence length="156" mass="17433">MSEAVSAKGVQLYVKQSTDWKEIKEVSAVPEIGQSAEKIDVTHLTSEMKEYIRDIPDWSSDLEFTMNAMPAGVTDSNMDLILAMDEETVYEWKVVYSQLKKQVSFKGQFSYRFGAGAVSSKQDFILTIIPQSALTVGEITQTLMLTYEDGQQEAVA</sequence>
<reference evidence="1 2" key="1">
    <citation type="journal article" date="2023" name="Nat. Microbiol.">
        <title>A compendium of viruses from methanogenic archaea reveals their diversity and adaptations to the gut environment.</title>
        <authorList>
            <person name="Medvedeva S."/>
            <person name="Borrel G."/>
            <person name="Krupovic M."/>
            <person name="Gribaldo S."/>
        </authorList>
    </citation>
    <scope>NUCLEOTIDE SEQUENCE [LARGE SCALE GENOMIC DNA]</scope>
</reference>
<accession>A0AA87CDL9</accession>
<dbReference type="Proteomes" id="UP001302265">
    <property type="component" value="Segment"/>
</dbReference>